<comment type="caution">
    <text evidence="2">The sequence shown here is derived from an EMBL/GenBank/DDBJ whole genome shotgun (WGS) entry which is preliminary data.</text>
</comment>
<evidence type="ECO:0008006" key="4">
    <source>
        <dbReference type="Google" id="ProtNLM"/>
    </source>
</evidence>
<keyword evidence="1" id="KW-0732">Signal</keyword>
<accession>A0A2V3ZSE5</accession>
<proteinExistence type="predicted"/>
<feature type="signal peptide" evidence="1">
    <location>
        <begin position="1"/>
        <end position="23"/>
    </location>
</feature>
<keyword evidence="3" id="KW-1185">Reference proteome</keyword>
<dbReference type="InterPro" id="IPR031977">
    <property type="entry name" value="DUF4783"/>
</dbReference>
<dbReference type="OrthoDB" id="1524766at2"/>
<reference evidence="2 3" key="1">
    <citation type="submission" date="2018-05" db="EMBL/GenBank/DDBJ databases">
        <title>Marinifilum breve JC075T sp. nov., a marine bacterium isolated from Yongle Blue Hole in the South China Sea.</title>
        <authorList>
            <person name="Fu T."/>
        </authorList>
    </citation>
    <scope>NUCLEOTIDE SEQUENCE [LARGE SCALE GENOMIC DNA]</scope>
    <source>
        <strain evidence="2 3">JC075</strain>
    </source>
</reference>
<dbReference type="Pfam" id="PF16022">
    <property type="entry name" value="DUF4783"/>
    <property type="match status" value="1"/>
</dbReference>
<dbReference type="RefSeq" id="WP_110363344.1">
    <property type="nucleotide sequence ID" value="NZ_QFLI01000013.1"/>
</dbReference>
<protein>
    <recommendedName>
        <fullName evidence="4">DUF4783 domain-containing protein</fullName>
    </recommendedName>
</protein>
<evidence type="ECO:0000313" key="3">
    <source>
        <dbReference type="Proteomes" id="UP000248079"/>
    </source>
</evidence>
<dbReference type="Proteomes" id="UP000248079">
    <property type="component" value="Unassembled WGS sequence"/>
</dbReference>
<dbReference type="AlphaFoldDB" id="A0A2V3ZSE5"/>
<sequence length="133" mass="15157">MKIIRYIFVGILFVLFSATDVSSQTQNDLPKNLVLAFKQGNCASLSNYFSDRIQLSIQDKEGSYSKSQAKQILDKFFRDYPPTDFKKKHAGGKTGARYATGELITKKGNFRLSFLSKKQNGKFIIHQLHIEKD</sequence>
<evidence type="ECO:0000313" key="2">
    <source>
        <dbReference type="EMBL" id="PXX96025.1"/>
    </source>
</evidence>
<dbReference type="Gene3D" id="3.10.450.50">
    <property type="match status" value="1"/>
</dbReference>
<name>A0A2V3ZSE5_9BACT</name>
<evidence type="ECO:0000256" key="1">
    <source>
        <dbReference type="SAM" id="SignalP"/>
    </source>
</evidence>
<organism evidence="2 3">
    <name type="scientific">Marinifilum breve</name>
    <dbReference type="NCBI Taxonomy" id="2184082"/>
    <lineage>
        <taxon>Bacteria</taxon>
        <taxon>Pseudomonadati</taxon>
        <taxon>Bacteroidota</taxon>
        <taxon>Bacteroidia</taxon>
        <taxon>Marinilabiliales</taxon>
        <taxon>Marinifilaceae</taxon>
    </lineage>
</organism>
<feature type="chain" id="PRO_5015871378" description="DUF4783 domain-containing protein" evidence="1">
    <location>
        <begin position="24"/>
        <end position="133"/>
    </location>
</feature>
<dbReference type="EMBL" id="QFLI01000013">
    <property type="protein sequence ID" value="PXX96025.1"/>
    <property type="molecule type" value="Genomic_DNA"/>
</dbReference>
<gene>
    <name evidence="2" type="ORF">DF185_20925</name>
</gene>